<evidence type="ECO:0000313" key="1">
    <source>
        <dbReference type="EMBL" id="BCK81351.1"/>
    </source>
</evidence>
<dbReference type="KEGG" id="vcop:MM50RIKEN_11140"/>
<proteinExistence type="predicted"/>
<keyword evidence="2" id="KW-1185">Reference proteome</keyword>
<reference evidence="1" key="1">
    <citation type="submission" date="2020-09" db="EMBL/GenBank/DDBJ databases">
        <title>New species isolated from human feces.</title>
        <authorList>
            <person name="Kitahara M."/>
            <person name="Shigeno Y."/>
            <person name="Shime M."/>
            <person name="Matsumoto Y."/>
            <person name="Nakamura S."/>
            <person name="Motooka D."/>
            <person name="Fukuoka S."/>
            <person name="Nishikawa H."/>
            <person name="Benno Y."/>
        </authorList>
    </citation>
    <scope>NUCLEOTIDE SEQUENCE</scope>
    <source>
        <strain evidence="1">MM50</strain>
    </source>
</reference>
<gene>
    <name evidence="1" type="ORF">MM50RIKEN_11140</name>
</gene>
<dbReference type="Proteomes" id="UP000681035">
    <property type="component" value="Chromosome"/>
</dbReference>
<evidence type="ECO:0000313" key="2">
    <source>
        <dbReference type="Proteomes" id="UP000681035"/>
    </source>
</evidence>
<accession>A0A810Q7A3</accession>
<protein>
    <submittedName>
        <fullName evidence="1">Uncharacterized protein</fullName>
    </submittedName>
</protein>
<dbReference type="EMBL" id="AP023418">
    <property type="protein sequence ID" value="BCK81351.1"/>
    <property type="molecule type" value="Genomic_DNA"/>
</dbReference>
<name>A0A810Q7A3_9FIRM</name>
<dbReference type="AlphaFoldDB" id="A0A810Q7A3"/>
<organism evidence="1 2">
    <name type="scientific">Vescimonas coprocola</name>
    <dbReference type="NCBI Taxonomy" id="2714355"/>
    <lineage>
        <taxon>Bacteria</taxon>
        <taxon>Bacillati</taxon>
        <taxon>Bacillota</taxon>
        <taxon>Clostridia</taxon>
        <taxon>Eubacteriales</taxon>
        <taxon>Oscillospiraceae</taxon>
        <taxon>Vescimonas</taxon>
    </lineage>
</organism>
<sequence>MLFMEETRSFGYVCPKCGKAVVARRSKFALSAAAVRMECPKCGESALEVQTDGVRFRLWVPCGLCGGVHQAECSAQELLEGRGIALACPETKQLCCYAGEESQVMARTEELAIRVDKERSEQREAFTDNVIMYEVLSELKDMAGRGSVRCACGSKDYGIRIHRDAVDLTCRACGGKLRLPAATDEDLDQLCCRMTLEIPGRKDGV</sequence>